<evidence type="ECO:0000313" key="7">
    <source>
        <dbReference type="EMBL" id="KAL1492143.1"/>
    </source>
</evidence>
<dbReference type="Pfam" id="PF03227">
    <property type="entry name" value="GILT"/>
    <property type="match status" value="1"/>
</dbReference>
<proteinExistence type="inferred from homology"/>
<dbReference type="InterPro" id="IPR036249">
    <property type="entry name" value="Thioredoxin-like_sf"/>
</dbReference>
<evidence type="ECO:0000256" key="1">
    <source>
        <dbReference type="ARBA" id="ARBA00004613"/>
    </source>
</evidence>
<dbReference type="SUPFAM" id="SSF52833">
    <property type="entry name" value="Thioredoxin-like"/>
    <property type="match status" value="1"/>
</dbReference>
<comment type="caution">
    <text evidence="7">The sequence shown here is derived from an EMBL/GenBank/DDBJ whole genome shotgun (WGS) entry which is preliminary data.</text>
</comment>
<gene>
    <name evidence="7" type="ORF">ABEB36_012631</name>
</gene>
<keyword evidence="4 6" id="KW-0732">Signal</keyword>
<organism evidence="7 8">
    <name type="scientific">Hypothenemus hampei</name>
    <name type="common">Coffee berry borer</name>
    <dbReference type="NCBI Taxonomy" id="57062"/>
    <lineage>
        <taxon>Eukaryota</taxon>
        <taxon>Metazoa</taxon>
        <taxon>Ecdysozoa</taxon>
        <taxon>Arthropoda</taxon>
        <taxon>Hexapoda</taxon>
        <taxon>Insecta</taxon>
        <taxon>Pterygota</taxon>
        <taxon>Neoptera</taxon>
        <taxon>Endopterygota</taxon>
        <taxon>Coleoptera</taxon>
        <taxon>Polyphaga</taxon>
        <taxon>Cucujiformia</taxon>
        <taxon>Curculionidae</taxon>
        <taxon>Scolytinae</taxon>
        <taxon>Hypothenemus</taxon>
    </lineage>
</organism>
<evidence type="ECO:0000256" key="3">
    <source>
        <dbReference type="ARBA" id="ARBA00022525"/>
    </source>
</evidence>
<feature type="chain" id="PRO_5044763881" description="Gamma-interferon-inducible lysosomal thiol reductase" evidence="6">
    <location>
        <begin position="18"/>
        <end position="204"/>
    </location>
</feature>
<comment type="similarity">
    <text evidence="2">Belongs to the GILT family.</text>
</comment>
<dbReference type="GO" id="GO:0005576">
    <property type="term" value="C:extracellular region"/>
    <property type="evidence" value="ECO:0007669"/>
    <property type="project" value="UniProtKB-SubCell"/>
</dbReference>
<comment type="subcellular location">
    <subcellularLocation>
        <location evidence="1">Secreted</location>
    </subcellularLocation>
</comment>
<evidence type="ECO:0000256" key="5">
    <source>
        <dbReference type="ARBA" id="ARBA00023180"/>
    </source>
</evidence>
<dbReference type="InterPro" id="IPR004911">
    <property type="entry name" value="Interferon-induced_GILT"/>
</dbReference>
<keyword evidence="3" id="KW-0964">Secreted</keyword>
<reference evidence="7 8" key="1">
    <citation type="submission" date="2024-05" db="EMBL/GenBank/DDBJ databases">
        <title>Genetic variation in Jamaican populations of the coffee berry borer (Hypothenemus hampei).</title>
        <authorList>
            <person name="Errbii M."/>
            <person name="Myrie A."/>
        </authorList>
    </citation>
    <scope>NUCLEOTIDE SEQUENCE [LARGE SCALE GENOMIC DNA]</scope>
    <source>
        <strain evidence="7">JA-Hopewell-2020-01-JO</strain>
        <tissue evidence="7">Whole body</tissue>
    </source>
</reference>
<dbReference type="EMBL" id="JBDJPC010000009">
    <property type="protein sequence ID" value="KAL1492143.1"/>
    <property type="molecule type" value="Genomic_DNA"/>
</dbReference>
<dbReference type="AlphaFoldDB" id="A0ABD1EBW6"/>
<dbReference type="PANTHER" id="PTHR13234:SF8">
    <property type="entry name" value="GAMMA-INTERFERON-INDUCIBLE LYSOSOMAL THIOL REDUCTASE"/>
    <property type="match status" value="1"/>
</dbReference>
<accession>A0ABD1EBW6</accession>
<protein>
    <recommendedName>
        <fullName evidence="9">Gamma-interferon-inducible lysosomal thiol reductase</fullName>
    </recommendedName>
</protein>
<dbReference type="PANTHER" id="PTHR13234">
    <property type="entry name" value="GAMMA-INTERFERON INDUCIBLE LYSOSOMAL THIOL REDUCTASE GILT"/>
    <property type="match status" value="1"/>
</dbReference>
<sequence>MKVLVAILFFSFALCQARNIAVEDVVQVQLYYESLCPYSIDFIVNQLYPAYKDLSKYINLELVPWGNAHETTVNGTKQVTCQHGVDECYGNKVHSCALNITSVDISTAFIACAEGADSPTETSTFQECATSNEISWDVLDACVTSSIGDELLSENGEKTAKVNLPGVPYIVIDQVFTDENEAKARSDFRGLICSLIPANEQCNI</sequence>
<evidence type="ECO:0000256" key="6">
    <source>
        <dbReference type="SAM" id="SignalP"/>
    </source>
</evidence>
<name>A0ABD1EBW6_HYPHA</name>
<feature type="signal peptide" evidence="6">
    <location>
        <begin position="1"/>
        <end position="17"/>
    </location>
</feature>
<evidence type="ECO:0008006" key="9">
    <source>
        <dbReference type="Google" id="ProtNLM"/>
    </source>
</evidence>
<keyword evidence="5" id="KW-0325">Glycoprotein</keyword>
<keyword evidence="8" id="KW-1185">Reference proteome</keyword>
<evidence type="ECO:0000313" key="8">
    <source>
        <dbReference type="Proteomes" id="UP001566132"/>
    </source>
</evidence>
<dbReference type="Proteomes" id="UP001566132">
    <property type="component" value="Unassembled WGS sequence"/>
</dbReference>
<evidence type="ECO:0000256" key="4">
    <source>
        <dbReference type="ARBA" id="ARBA00022729"/>
    </source>
</evidence>
<evidence type="ECO:0000256" key="2">
    <source>
        <dbReference type="ARBA" id="ARBA00005679"/>
    </source>
</evidence>